<protein>
    <recommendedName>
        <fullName evidence="1">RelA/SpoT domain-containing protein</fullName>
    </recommendedName>
</protein>
<organism evidence="2 3">
    <name type="scientific">Gilvimarinus algae</name>
    <dbReference type="NCBI Taxonomy" id="3058037"/>
    <lineage>
        <taxon>Bacteria</taxon>
        <taxon>Pseudomonadati</taxon>
        <taxon>Pseudomonadota</taxon>
        <taxon>Gammaproteobacteria</taxon>
        <taxon>Cellvibrionales</taxon>
        <taxon>Cellvibrionaceae</taxon>
        <taxon>Gilvimarinus</taxon>
    </lineage>
</organism>
<feature type="domain" description="RelA/SpoT" evidence="1">
    <location>
        <begin position="49"/>
        <end position="179"/>
    </location>
</feature>
<evidence type="ECO:0000313" key="3">
    <source>
        <dbReference type="Proteomes" id="UP001168380"/>
    </source>
</evidence>
<dbReference type="InterPro" id="IPR007685">
    <property type="entry name" value="RelA_SpoT"/>
</dbReference>
<keyword evidence="3" id="KW-1185">Reference proteome</keyword>
<dbReference type="SMART" id="SM00954">
    <property type="entry name" value="RelA_SpoT"/>
    <property type="match status" value="1"/>
</dbReference>
<dbReference type="InterPro" id="IPR043519">
    <property type="entry name" value="NT_sf"/>
</dbReference>
<dbReference type="SUPFAM" id="SSF81301">
    <property type="entry name" value="Nucleotidyltransferase"/>
    <property type="match status" value="1"/>
</dbReference>
<dbReference type="Pfam" id="PF04607">
    <property type="entry name" value="RelA_SpoT"/>
    <property type="match status" value="1"/>
</dbReference>
<proteinExistence type="predicted"/>
<dbReference type="Gene3D" id="3.30.460.10">
    <property type="entry name" value="Beta Polymerase, domain 2"/>
    <property type="match status" value="1"/>
</dbReference>
<gene>
    <name evidence="2" type="ORF">QWI16_16805</name>
</gene>
<dbReference type="PANTHER" id="PTHR41773">
    <property type="entry name" value="GTP PYROPHOSPHATASE-RELATED"/>
    <property type="match status" value="1"/>
</dbReference>
<sequence length="326" mass="37784">MNEVDFKEKWDLEKPIYKAWGDFVLENIENGIRDSGESLDVFFKIPPSVRLKSNESLVDKAFYRPGKNYSDPYNDIEDKVGVRFVVLLLENIDKICKYIEGSANWSFDKCKHFNLDREREPLLFTYQSVHYILRPVDTFNYGGVEVLPNTPCEVQVRTLLQHAHAELTHDAIYKSKKAVLPAVHRTVAKSMALIETTDDFFTDVTKKLNEGPVEQFSVQRSLDEIYMSLTQIEPLNQKSSLAIFDCFEKFVTEDLPNDIEDFMSENSFLVDSIKSNFDSGGLYRQSVVLFVYYLLRKRKQRLMADWPFSMEKLEPLANDLGVSLYS</sequence>
<dbReference type="EMBL" id="JAULRT010000062">
    <property type="protein sequence ID" value="MDO3383845.1"/>
    <property type="molecule type" value="Genomic_DNA"/>
</dbReference>
<dbReference type="Proteomes" id="UP001168380">
    <property type="component" value="Unassembled WGS sequence"/>
</dbReference>
<reference evidence="2" key="1">
    <citation type="submission" date="2023-07" db="EMBL/GenBank/DDBJ databases">
        <title>Gilvimarinus algae sp. nov., isolated from the surface of Kelp.</title>
        <authorList>
            <person name="Sun Y.Y."/>
            <person name="Gong Y."/>
            <person name="Du Z.J."/>
        </authorList>
    </citation>
    <scope>NUCLEOTIDE SEQUENCE</scope>
    <source>
        <strain evidence="2">SDUM040014</strain>
    </source>
</reference>
<evidence type="ECO:0000259" key="1">
    <source>
        <dbReference type="SMART" id="SM00954"/>
    </source>
</evidence>
<dbReference type="CDD" id="cd05399">
    <property type="entry name" value="NT_Rel-Spo_like"/>
    <property type="match status" value="1"/>
</dbReference>
<dbReference type="RefSeq" id="WP_302714915.1">
    <property type="nucleotide sequence ID" value="NZ_JAULRT010000062.1"/>
</dbReference>
<comment type="caution">
    <text evidence="2">The sequence shown here is derived from an EMBL/GenBank/DDBJ whole genome shotgun (WGS) entry which is preliminary data.</text>
</comment>
<dbReference type="PANTHER" id="PTHR41773:SF1">
    <property type="entry name" value="RELA_SPOT DOMAIN-CONTAINING PROTEIN"/>
    <property type="match status" value="1"/>
</dbReference>
<accession>A0ABT8TJT9</accession>
<name>A0ABT8TJT9_9GAMM</name>
<evidence type="ECO:0000313" key="2">
    <source>
        <dbReference type="EMBL" id="MDO3383845.1"/>
    </source>
</evidence>